<evidence type="ECO:0000313" key="3">
    <source>
        <dbReference type="EMBL" id="RAV16048.1"/>
    </source>
</evidence>
<dbReference type="InterPro" id="IPR049492">
    <property type="entry name" value="BD-FAE-like_dom"/>
</dbReference>
<accession>A0A329M8G0</accession>
<dbReference type="RefSeq" id="WP_113034554.1">
    <property type="nucleotide sequence ID" value="NZ_QMFB01000022.1"/>
</dbReference>
<feature type="domain" description="BD-FAE-like" evidence="2">
    <location>
        <begin position="19"/>
        <end position="203"/>
    </location>
</feature>
<evidence type="ECO:0000313" key="4">
    <source>
        <dbReference type="Proteomes" id="UP000250369"/>
    </source>
</evidence>
<evidence type="ECO:0000256" key="1">
    <source>
        <dbReference type="ARBA" id="ARBA00022801"/>
    </source>
</evidence>
<dbReference type="GO" id="GO:0016787">
    <property type="term" value="F:hydrolase activity"/>
    <property type="evidence" value="ECO:0007669"/>
    <property type="project" value="UniProtKB-KW"/>
</dbReference>
<dbReference type="Pfam" id="PF20434">
    <property type="entry name" value="BD-FAE"/>
    <property type="match status" value="1"/>
</dbReference>
<dbReference type="EMBL" id="QMFB01000022">
    <property type="protein sequence ID" value="RAV16048.1"/>
    <property type="molecule type" value="Genomic_DNA"/>
</dbReference>
<evidence type="ECO:0000259" key="2">
    <source>
        <dbReference type="Pfam" id="PF20434"/>
    </source>
</evidence>
<sequence>MELYTKYYDENLVLKRAVDIALPKRLSRRTALFYVHGGGWSAGARDIFHEHLQYFSRRGYVCASAGYRLAPSVRLAEQMKDVIAGYDTFIADIREKELPIDRVIVLGSSAGAHLASLLALTEPQQWNGEAKLRNPWLKPAACVSINGPGTMEQWDDMNADIRKSIEEVIGAAYGEETEAFRKASPMTYVDENAPDFLFLIVGKEKYFPHAYVYEMSGKLQKHGRHADVVLFPEAEHGFFYGVDSEHQQEALKVLEPFLERYG</sequence>
<proteinExistence type="predicted"/>
<dbReference type="InterPro" id="IPR029058">
    <property type="entry name" value="AB_hydrolase_fold"/>
</dbReference>
<dbReference type="PANTHER" id="PTHR48081">
    <property type="entry name" value="AB HYDROLASE SUPERFAMILY PROTEIN C4A8.06C"/>
    <property type="match status" value="1"/>
</dbReference>
<gene>
    <name evidence="3" type="ORF">DQG23_29075</name>
</gene>
<name>A0A329M8G0_9BACL</name>
<keyword evidence="1" id="KW-0378">Hydrolase</keyword>
<dbReference type="Proteomes" id="UP000250369">
    <property type="component" value="Unassembled WGS sequence"/>
</dbReference>
<dbReference type="InterPro" id="IPR050300">
    <property type="entry name" value="GDXG_lipolytic_enzyme"/>
</dbReference>
<dbReference type="AlphaFoldDB" id="A0A329M8G0"/>
<dbReference type="PANTHER" id="PTHR48081:SF33">
    <property type="entry name" value="KYNURENINE FORMAMIDASE"/>
    <property type="match status" value="1"/>
</dbReference>
<dbReference type="SUPFAM" id="SSF53474">
    <property type="entry name" value="alpha/beta-Hydrolases"/>
    <property type="match status" value="1"/>
</dbReference>
<dbReference type="Gene3D" id="3.40.50.1820">
    <property type="entry name" value="alpha/beta hydrolase"/>
    <property type="match status" value="1"/>
</dbReference>
<dbReference type="OrthoDB" id="179999at2"/>
<protein>
    <recommendedName>
        <fullName evidence="2">BD-FAE-like domain-containing protein</fullName>
    </recommendedName>
</protein>
<organism evidence="3 4">
    <name type="scientific">Paenibacillus contaminans</name>
    <dbReference type="NCBI Taxonomy" id="450362"/>
    <lineage>
        <taxon>Bacteria</taxon>
        <taxon>Bacillati</taxon>
        <taxon>Bacillota</taxon>
        <taxon>Bacilli</taxon>
        <taxon>Bacillales</taxon>
        <taxon>Paenibacillaceae</taxon>
        <taxon>Paenibacillus</taxon>
    </lineage>
</organism>
<reference evidence="3 4" key="1">
    <citation type="journal article" date="2009" name="Int. J. Syst. Evol. Microbiol.">
        <title>Paenibacillus contaminans sp. nov., isolated from a contaminated laboratory plate.</title>
        <authorList>
            <person name="Chou J.H."/>
            <person name="Lee J.H."/>
            <person name="Lin M.C."/>
            <person name="Chang P.S."/>
            <person name="Arun A.B."/>
            <person name="Young C.C."/>
            <person name="Chen W.M."/>
        </authorList>
    </citation>
    <scope>NUCLEOTIDE SEQUENCE [LARGE SCALE GENOMIC DNA]</scope>
    <source>
        <strain evidence="3 4">CKOBP-6</strain>
    </source>
</reference>
<keyword evidence="4" id="KW-1185">Reference proteome</keyword>
<comment type="caution">
    <text evidence="3">The sequence shown here is derived from an EMBL/GenBank/DDBJ whole genome shotgun (WGS) entry which is preliminary data.</text>
</comment>